<dbReference type="EMBL" id="JALJOV010000017">
    <property type="protein sequence ID" value="KAK9868661.1"/>
    <property type="molecule type" value="Genomic_DNA"/>
</dbReference>
<dbReference type="Pfam" id="PF02441">
    <property type="entry name" value="Flavoprotein"/>
    <property type="match status" value="1"/>
</dbReference>
<feature type="domain" description="Flavoprotein" evidence="5">
    <location>
        <begin position="8"/>
        <end position="181"/>
    </location>
</feature>
<dbReference type="GO" id="GO:0004633">
    <property type="term" value="F:phosphopantothenoylcysteine decarboxylase activity"/>
    <property type="evidence" value="ECO:0007669"/>
    <property type="project" value="UniProtKB-EC"/>
</dbReference>
<evidence type="ECO:0000313" key="6">
    <source>
        <dbReference type="EMBL" id="KAK9868661.1"/>
    </source>
</evidence>
<name>A0AAW1TFK8_9CHLO</name>
<dbReference type="Gene3D" id="3.40.50.1950">
    <property type="entry name" value="Flavin prenyltransferase-like"/>
    <property type="match status" value="1"/>
</dbReference>
<dbReference type="EC" id="4.1.1.36" evidence="4"/>
<proteinExistence type="inferred from homology"/>
<comment type="similarity">
    <text evidence="2">Belongs to the HFCD (homooligomeric flavin containing Cys decarboxylase) superfamily.</text>
</comment>
<dbReference type="InterPro" id="IPR036551">
    <property type="entry name" value="Flavin_trans-like"/>
</dbReference>
<evidence type="ECO:0000256" key="2">
    <source>
        <dbReference type="ARBA" id="ARBA00038350"/>
    </source>
</evidence>
<evidence type="ECO:0000259" key="5">
    <source>
        <dbReference type="Pfam" id="PF02441"/>
    </source>
</evidence>
<evidence type="ECO:0000256" key="1">
    <source>
        <dbReference type="ARBA" id="ARBA00022993"/>
    </source>
</evidence>
<organism evidence="6 7">
    <name type="scientific">Apatococcus fuscideae</name>
    <dbReference type="NCBI Taxonomy" id="2026836"/>
    <lineage>
        <taxon>Eukaryota</taxon>
        <taxon>Viridiplantae</taxon>
        <taxon>Chlorophyta</taxon>
        <taxon>core chlorophytes</taxon>
        <taxon>Trebouxiophyceae</taxon>
        <taxon>Chlorellales</taxon>
        <taxon>Chlorellaceae</taxon>
        <taxon>Apatococcus</taxon>
    </lineage>
</organism>
<dbReference type="PANTHER" id="PTHR14359">
    <property type="entry name" value="HOMO-OLIGOMERIC FLAVIN CONTAINING CYS DECARBOXYLASE FAMILY"/>
    <property type="match status" value="1"/>
</dbReference>
<evidence type="ECO:0000313" key="7">
    <source>
        <dbReference type="Proteomes" id="UP001485043"/>
    </source>
</evidence>
<dbReference type="InterPro" id="IPR003382">
    <property type="entry name" value="Flavoprotein"/>
</dbReference>
<comment type="caution">
    <text evidence="6">The sequence shown here is derived from an EMBL/GenBank/DDBJ whole genome shotgun (WGS) entry which is preliminary data.</text>
</comment>
<dbReference type="GO" id="GO:0010181">
    <property type="term" value="F:FMN binding"/>
    <property type="evidence" value="ECO:0007669"/>
    <property type="project" value="TreeGrafter"/>
</dbReference>
<reference evidence="6 7" key="1">
    <citation type="journal article" date="2024" name="Nat. Commun.">
        <title>Phylogenomics reveals the evolutionary origins of lichenization in chlorophyte algae.</title>
        <authorList>
            <person name="Puginier C."/>
            <person name="Libourel C."/>
            <person name="Otte J."/>
            <person name="Skaloud P."/>
            <person name="Haon M."/>
            <person name="Grisel S."/>
            <person name="Petersen M."/>
            <person name="Berrin J.G."/>
            <person name="Delaux P.M."/>
            <person name="Dal Grande F."/>
            <person name="Keller J."/>
        </authorList>
    </citation>
    <scope>NUCLEOTIDE SEQUENCE [LARGE SCALE GENOMIC DNA]</scope>
    <source>
        <strain evidence="6 7">SAG 2523</strain>
    </source>
</reference>
<dbReference type="GO" id="GO:0015937">
    <property type="term" value="P:coenzyme A biosynthetic process"/>
    <property type="evidence" value="ECO:0007669"/>
    <property type="project" value="UniProtKB-KW"/>
</dbReference>
<dbReference type="Proteomes" id="UP001485043">
    <property type="component" value="Unassembled WGS sequence"/>
</dbReference>
<keyword evidence="7" id="KW-1185">Reference proteome</keyword>
<dbReference type="SUPFAM" id="SSF52507">
    <property type="entry name" value="Homo-oligomeric flavin-containing Cys decarboxylases, HFCD"/>
    <property type="match status" value="1"/>
</dbReference>
<dbReference type="AlphaFoldDB" id="A0AAW1TFK8"/>
<protein>
    <recommendedName>
        <fullName evidence="4">phosphopantothenoylcysteine decarboxylase</fullName>
        <ecNumber evidence="4">4.1.1.36</ecNumber>
    </recommendedName>
</protein>
<keyword evidence="1" id="KW-0173">Coenzyme A biosynthesis</keyword>
<gene>
    <name evidence="6" type="ORF">WJX84_007243</name>
</gene>
<evidence type="ECO:0000256" key="3">
    <source>
        <dbReference type="ARBA" id="ARBA00060685"/>
    </source>
</evidence>
<accession>A0AAW1TFK8</accession>
<dbReference type="PANTHER" id="PTHR14359:SF6">
    <property type="entry name" value="PHOSPHOPANTOTHENOYLCYSTEINE DECARBOXYLASE"/>
    <property type="match status" value="1"/>
</dbReference>
<evidence type="ECO:0000256" key="4">
    <source>
        <dbReference type="ARBA" id="ARBA00066422"/>
    </source>
</evidence>
<sequence>MERVRRPRVLLGVTGSVAAIKAPDLARMLASFADVRVVATGPALRFFNSQQLPLNCRTIHGDEDEWRQWHGKGDPIMHIELRKWADVLIVAPLSANSLAKAAQGLCDNLLTCILRAWDFSKPCLVAPAMNTAMWEHPLTVQQLRTLKGFGYLVIDPVSKQLACGDVGFGAMESPEAIADTVGRSAHEYLMSHQRRVDNGRPAVSSIVDAFQRSVPLHMQQRPSIGAPGIRPFAAAYPPPHGSIAPLKHVGSDRPNTAFSNGELSSGDFGDFGHGPPAMFNAAPPPPANPFVKAVSSEFGVGEISSKRARHGS</sequence>
<comment type="pathway">
    <text evidence="3">Cofactor biosynthesis; coenzyme A biosynthesis; CoA from (R)-pantothenate: step 3/5.</text>
</comment>
<dbReference type="GO" id="GO:0071513">
    <property type="term" value="C:phosphopantothenoylcysteine decarboxylase complex"/>
    <property type="evidence" value="ECO:0007669"/>
    <property type="project" value="TreeGrafter"/>
</dbReference>